<evidence type="ECO:0000313" key="1">
    <source>
        <dbReference type="EMBL" id="WDZ87467.1"/>
    </source>
</evidence>
<reference evidence="1 2" key="1">
    <citation type="submission" date="2023-02" db="EMBL/GenBank/DDBJ databases">
        <authorList>
            <person name="Mo P."/>
        </authorList>
    </citation>
    <scope>NUCLEOTIDE SEQUENCE [LARGE SCALE GENOMIC DNA]</scope>
    <source>
        <strain evidence="1 2">HUAS 3</strain>
    </source>
</reference>
<sequence length="152" mass="16579">MVWAQRLCPTRARVLNVPTPESGRRFGEIVVHDGAPNGEREVDGHAYPVFDELLLLRASPLPTTVVDVTAARTADVHALVELFTERGYGAEPASGTRLLCACCSAGNVQQDRDHQTAGTQQVHLAAPPDELPELVERWRAADPDHRSWSPPA</sequence>
<evidence type="ECO:0000313" key="2">
    <source>
        <dbReference type="Proteomes" id="UP001219605"/>
    </source>
</evidence>
<dbReference type="EMBL" id="CP118615">
    <property type="protein sequence ID" value="WDZ87467.1"/>
    <property type="molecule type" value="Genomic_DNA"/>
</dbReference>
<dbReference type="Proteomes" id="UP001219605">
    <property type="component" value="Chromosome"/>
</dbReference>
<accession>A0ABY7ZWR0</accession>
<name>A0ABY7ZWR0_9ACTN</name>
<protein>
    <submittedName>
        <fullName evidence="1">Uncharacterized protein</fullName>
    </submittedName>
</protein>
<proteinExistence type="predicted"/>
<organism evidence="1 2">
    <name type="scientific">Micromonospora cathayae</name>
    <dbReference type="NCBI Taxonomy" id="3028804"/>
    <lineage>
        <taxon>Bacteria</taxon>
        <taxon>Bacillati</taxon>
        <taxon>Actinomycetota</taxon>
        <taxon>Actinomycetes</taxon>
        <taxon>Micromonosporales</taxon>
        <taxon>Micromonosporaceae</taxon>
        <taxon>Micromonospora</taxon>
    </lineage>
</organism>
<gene>
    <name evidence="1" type="ORF">PVK37_14180</name>
</gene>
<dbReference type="RefSeq" id="WP_275034429.1">
    <property type="nucleotide sequence ID" value="NZ_CP118615.1"/>
</dbReference>
<keyword evidence="2" id="KW-1185">Reference proteome</keyword>